<proteinExistence type="predicted"/>
<accession>A0A812JNH7</accession>
<evidence type="ECO:0000313" key="3">
    <source>
        <dbReference type="Proteomes" id="UP000649617"/>
    </source>
</evidence>
<dbReference type="OrthoDB" id="406735at2759"/>
<gene>
    <name evidence="2" type="ORF">SPIL2461_LOCUS2281</name>
</gene>
<evidence type="ECO:0000313" key="2">
    <source>
        <dbReference type="EMBL" id="CAE7210699.1"/>
    </source>
</evidence>
<feature type="compositionally biased region" description="Basic and acidic residues" evidence="1">
    <location>
        <begin position="159"/>
        <end position="174"/>
    </location>
</feature>
<comment type="caution">
    <text evidence="2">The sequence shown here is derived from an EMBL/GenBank/DDBJ whole genome shotgun (WGS) entry which is preliminary data.</text>
</comment>
<reference evidence="2" key="1">
    <citation type="submission" date="2021-02" db="EMBL/GenBank/DDBJ databases">
        <authorList>
            <person name="Dougan E. K."/>
            <person name="Rhodes N."/>
            <person name="Thang M."/>
            <person name="Chan C."/>
        </authorList>
    </citation>
    <scope>NUCLEOTIDE SEQUENCE</scope>
</reference>
<feature type="compositionally biased region" description="Low complexity" evidence="1">
    <location>
        <begin position="125"/>
        <end position="134"/>
    </location>
</feature>
<feature type="region of interest" description="Disordered" evidence="1">
    <location>
        <begin position="243"/>
        <end position="318"/>
    </location>
</feature>
<organism evidence="2 3">
    <name type="scientific">Symbiodinium pilosum</name>
    <name type="common">Dinoflagellate</name>
    <dbReference type="NCBI Taxonomy" id="2952"/>
    <lineage>
        <taxon>Eukaryota</taxon>
        <taxon>Sar</taxon>
        <taxon>Alveolata</taxon>
        <taxon>Dinophyceae</taxon>
        <taxon>Suessiales</taxon>
        <taxon>Symbiodiniaceae</taxon>
        <taxon>Symbiodinium</taxon>
    </lineage>
</organism>
<feature type="compositionally biased region" description="Basic and acidic residues" evidence="1">
    <location>
        <begin position="247"/>
        <end position="258"/>
    </location>
</feature>
<feature type="region of interest" description="Disordered" evidence="1">
    <location>
        <begin position="124"/>
        <end position="192"/>
    </location>
</feature>
<sequence length="815" mass="89399">MVPKKFSSQDLPTIVLVTPCAVAGEYKLVATAKLLGAHVIFDGSNSHVKEANAMTGRSDSLQNIRKNNQFKDTDKINMIRFVNLRKVAPSDATVTAKLKSGWGVGKVPVNKFKPITSFIVKRPFSQSAASPEQPSAKRRRRTKYTPLDEIEDNGLGDKSVGDEPVTKSDDRSIESSDPSAIRNDPSDEQHDVVASEDMASGTTAGKDLLQSSIAPVQAESAGNAAGSSIDGVLHDGGAASTAEALPDFDHDQGHHPDGSDALATCDQEREGSVLSGETPVAPTQDDVNADSNVNEKADSIPGAEQVMAMPPPPDDQRETTEPLIMYHVCLPWAINVSLVLPVVQIAEETVHDAAALAAEVPCFTSFTSSVRCSNMGYSNESAARQWWPSSMLRKYSERPDAVDWSLCKLTALKDQDASDRILASSLGTSESVVKALRGLADKIGMTSLSTAYSGIDAPGTSVLQIIAGLETEHSIKAQHPQHLWGMEWNSHCQVELQQHPAAAQCLFGDLQDFIVPQVRRMVPELLAQGRLTTVLQPLVAEHPERVVTLFPGLHTVYDTTASARSTGGAGLGVWPPQEQMGTAWGIAKTALAECKMPACLTSLDHKSNRVPSVRNLSWFIGGNEQQKQLIRHPLNGRRQDTVLKEYIKSEAFYAAWAAPDRDAYPNLKLTYKVEKAWANYRMQNGITARMAEYEVRYREFVQSSWPEVFSSRRHFENTRHLYNLLVRWGCFNEFKYLAQSHCNFLHAELSHDAAIYVMKDLLAGCQGFTDAMTSQERHKIAMVILSACAAWLTCRPPLMQQLSFLRRKMSSASQV</sequence>
<dbReference type="Proteomes" id="UP000649617">
    <property type="component" value="Unassembled WGS sequence"/>
</dbReference>
<protein>
    <submittedName>
        <fullName evidence="2">Uncharacterized protein</fullName>
    </submittedName>
</protein>
<name>A0A812JNH7_SYMPI</name>
<keyword evidence="3" id="KW-1185">Reference proteome</keyword>
<evidence type="ECO:0000256" key="1">
    <source>
        <dbReference type="SAM" id="MobiDB-lite"/>
    </source>
</evidence>
<dbReference type="AlphaFoldDB" id="A0A812JNH7"/>
<dbReference type="EMBL" id="CAJNIZ010002447">
    <property type="protein sequence ID" value="CAE7210699.1"/>
    <property type="molecule type" value="Genomic_DNA"/>
</dbReference>